<evidence type="ECO:0000256" key="1">
    <source>
        <dbReference type="ARBA" id="ARBA00008560"/>
    </source>
</evidence>
<dbReference type="GO" id="GO:0003735">
    <property type="term" value="F:structural constituent of ribosome"/>
    <property type="evidence" value="ECO:0007669"/>
    <property type="project" value="InterPro"/>
</dbReference>
<dbReference type="AlphaFoldDB" id="A0A091C4K5"/>
<dbReference type="SUPFAM" id="SSF57829">
    <property type="entry name" value="Zn-binding ribosomal proteins"/>
    <property type="match status" value="1"/>
</dbReference>
<dbReference type="InterPro" id="IPR011332">
    <property type="entry name" value="Ribosomal_zn-bd"/>
</dbReference>
<dbReference type="EMBL" id="JPVT01000071">
    <property type="protein sequence ID" value="KFN91834.1"/>
    <property type="molecule type" value="Genomic_DNA"/>
</dbReference>
<dbReference type="InterPro" id="IPR002677">
    <property type="entry name" value="Ribosomal_bL32"/>
</dbReference>
<dbReference type="Proteomes" id="UP000029381">
    <property type="component" value="Unassembled WGS sequence"/>
</dbReference>
<organism evidence="6 7">
    <name type="scientific">Tetragenococcus muriaticus 3MR10-3</name>
    <dbReference type="NCBI Taxonomy" id="1302648"/>
    <lineage>
        <taxon>Bacteria</taxon>
        <taxon>Bacillati</taxon>
        <taxon>Bacillota</taxon>
        <taxon>Bacilli</taxon>
        <taxon>Lactobacillales</taxon>
        <taxon>Enterococcaceae</taxon>
        <taxon>Tetragenococcus</taxon>
    </lineage>
</organism>
<comment type="caution">
    <text evidence="6">The sequence shown here is derived from an EMBL/GenBank/DDBJ whole genome shotgun (WGS) entry which is preliminary data.</text>
</comment>
<dbReference type="HAMAP" id="MF_00340">
    <property type="entry name" value="Ribosomal_bL32"/>
    <property type="match status" value="1"/>
</dbReference>
<protein>
    <recommendedName>
        <fullName evidence="4 5">Large ribosomal subunit protein bL32</fullName>
    </recommendedName>
</protein>
<dbReference type="Pfam" id="PF01783">
    <property type="entry name" value="Ribosomal_L32p"/>
    <property type="match status" value="1"/>
</dbReference>
<evidence type="ECO:0000256" key="4">
    <source>
        <dbReference type="ARBA" id="ARBA00035178"/>
    </source>
</evidence>
<sequence>MAVPARKTSKSRKAKRRTHKKLTITGLNECPNCGEMKKSHHVCANCGYYDGKDVTAKEEA</sequence>
<keyword evidence="7" id="KW-1185">Reference proteome</keyword>
<dbReference type="PANTHER" id="PTHR35534:SF1">
    <property type="entry name" value="LARGE RIBOSOMAL SUBUNIT PROTEIN BL32"/>
    <property type="match status" value="1"/>
</dbReference>
<name>A0A091C4K5_9ENTE</name>
<evidence type="ECO:0000256" key="2">
    <source>
        <dbReference type="ARBA" id="ARBA00022980"/>
    </source>
</evidence>
<keyword evidence="3 5" id="KW-0687">Ribonucleoprotein</keyword>
<keyword evidence="2 5" id="KW-0689">Ribosomal protein</keyword>
<dbReference type="GO" id="GO:0015934">
    <property type="term" value="C:large ribosomal subunit"/>
    <property type="evidence" value="ECO:0007669"/>
    <property type="project" value="InterPro"/>
</dbReference>
<evidence type="ECO:0000313" key="7">
    <source>
        <dbReference type="Proteomes" id="UP000029381"/>
    </source>
</evidence>
<comment type="similarity">
    <text evidence="1 5">Belongs to the bacterial ribosomal protein bL32 family.</text>
</comment>
<dbReference type="GO" id="GO:0006412">
    <property type="term" value="P:translation"/>
    <property type="evidence" value="ECO:0007669"/>
    <property type="project" value="UniProtKB-UniRule"/>
</dbReference>
<dbReference type="PANTHER" id="PTHR35534">
    <property type="entry name" value="50S RIBOSOMAL PROTEIN L32"/>
    <property type="match status" value="1"/>
</dbReference>
<dbReference type="InterPro" id="IPR044957">
    <property type="entry name" value="Ribosomal_bL32_bact"/>
</dbReference>
<evidence type="ECO:0000313" key="6">
    <source>
        <dbReference type="EMBL" id="KFN91834.1"/>
    </source>
</evidence>
<dbReference type="RefSeq" id="WP_028790057.1">
    <property type="nucleotide sequence ID" value="NZ_JPVT01000071.1"/>
</dbReference>
<gene>
    <name evidence="5" type="primary">rpmF</name>
    <name evidence="6" type="ORF">TMU3MR103_0845</name>
</gene>
<dbReference type="NCBIfam" id="TIGR01031">
    <property type="entry name" value="rpmF_bact"/>
    <property type="match status" value="1"/>
</dbReference>
<proteinExistence type="inferred from homology"/>
<dbReference type="PATRIC" id="fig|1302648.3.peg.821"/>
<reference evidence="6 7" key="1">
    <citation type="submission" date="2014-08" db="EMBL/GenBank/DDBJ databases">
        <title>Genome sequence of Tetragenococcus muriaticus.</title>
        <authorList>
            <person name="Chuea-nongthon C."/>
            <person name="Rodtong S."/>
            <person name="Yongsawatdigul J."/>
            <person name="Steele J.L."/>
            <person name="Liu X.-y."/>
            <person name="Speers J."/>
            <person name="Glasner J.D."/>
            <person name="Neeno-Eckwall E.C."/>
        </authorList>
    </citation>
    <scope>NUCLEOTIDE SEQUENCE [LARGE SCALE GENOMIC DNA]</scope>
    <source>
        <strain evidence="6 7">3MR10-3</strain>
    </source>
</reference>
<accession>A0A091C4K5</accession>
<evidence type="ECO:0000256" key="3">
    <source>
        <dbReference type="ARBA" id="ARBA00023274"/>
    </source>
</evidence>
<evidence type="ECO:0000256" key="5">
    <source>
        <dbReference type="HAMAP-Rule" id="MF_00340"/>
    </source>
</evidence>